<evidence type="ECO:0000256" key="6">
    <source>
        <dbReference type="ARBA" id="ARBA00022777"/>
    </source>
</evidence>
<keyword evidence="5" id="KW-0547">Nucleotide-binding</keyword>
<reference evidence="13" key="1">
    <citation type="journal article" date="2019" name="Int. J. Syst. Evol. Microbiol.">
        <title>The Global Catalogue of Microorganisms (GCM) 10K type strain sequencing project: providing services to taxonomists for standard genome sequencing and annotation.</title>
        <authorList>
            <consortium name="The Broad Institute Genomics Platform"/>
            <consortium name="The Broad Institute Genome Sequencing Center for Infectious Disease"/>
            <person name="Wu L."/>
            <person name="Ma J."/>
        </authorList>
    </citation>
    <scope>NUCLEOTIDE SEQUENCE [LARGE SCALE GENOMIC DNA]</scope>
    <source>
        <strain evidence="13">JCM 10425</strain>
    </source>
</reference>
<evidence type="ECO:0000256" key="8">
    <source>
        <dbReference type="ARBA" id="ARBA00023012"/>
    </source>
</evidence>
<accession>A0ABP3EN40</accession>
<dbReference type="InterPro" id="IPR036890">
    <property type="entry name" value="HATPase_C_sf"/>
</dbReference>
<dbReference type="EMBL" id="BAAAGX010000025">
    <property type="protein sequence ID" value="GAA0266287.1"/>
    <property type="molecule type" value="Genomic_DNA"/>
</dbReference>
<sequence>MRVSVRTSVAPVTVAASVVSIAATTTIRLTGGRLSERDGWWNLAEISVLLLLTALSARVGPPEWAIAACGAGSVATTVWLLRFGRLDDPWIVFAPVAVAAVGVGVYLRSLDARRTRAVDDARRAQRLELAGDLHDYVAHDISEMVALAQAGQVLTGDGQPQLRDVLARIERAGVASLESMDRTVHMLRNRPATAPVPGLPDLPDLVERFRAAGHLATHLDVDPGVPRDLGPTIYRIVSESLTNVRRHAGTATRVDVRVRDDGDQITVSVVDDADGRVPTPSTRGGSGLAGLGAHADALGGTLVAGPGEPRGWAVTAVLPRRAGR</sequence>
<feature type="transmembrane region" description="Helical" evidence="9">
    <location>
        <begin position="90"/>
        <end position="107"/>
    </location>
</feature>
<evidence type="ECO:0000256" key="1">
    <source>
        <dbReference type="ARBA" id="ARBA00000085"/>
    </source>
</evidence>
<dbReference type="Pfam" id="PF07730">
    <property type="entry name" value="HisKA_3"/>
    <property type="match status" value="1"/>
</dbReference>
<keyword evidence="8" id="KW-0902">Two-component regulatory system</keyword>
<keyword evidence="4" id="KW-0808">Transferase</keyword>
<dbReference type="Pfam" id="PF02518">
    <property type="entry name" value="HATPase_c"/>
    <property type="match status" value="1"/>
</dbReference>
<evidence type="ECO:0000313" key="12">
    <source>
        <dbReference type="EMBL" id="GAA0266287.1"/>
    </source>
</evidence>
<dbReference type="RefSeq" id="WP_344652393.1">
    <property type="nucleotide sequence ID" value="NZ_BAAAGX010000025.1"/>
</dbReference>
<dbReference type="Gene3D" id="1.20.5.1930">
    <property type="match status" value="1"/>
</dbReference>
<evidence type="ECO:0000256" key="4">
    <source>
        <dbReference type="ARBA" id="ARBA00022679"/>
    </source>
</evidence>
<organism evidence="12 13">
    <name type="scientific">Cryptosporangium japonicum</name>
    <dbReference type="NCBI Taxonomy" id="80872"/>
    <lineage>
        <taxon>Bacteria</taxon>
        <taxon>Bacillati</taxon>
        <taxon>Actinomycetota</taxon>
        <taxon>Actinomycetes</taxon>
        <taxon>Cryptosporangiales</taxon>
        <taxon>Cryptosporangiaceae</taxon>
        <taxon>Cryptosporangium</taxon>
    </lineage>
</organism>
<dbReference type="SUPFAM" id="SSF55874">
    <property type="entry name" value="ATPase domain of HSP90 chaperone/DNA topoisomerase II/histidine kinase"/>
    <property type="match status" value="1"/>
</dbReference>
<dbReference type="EC" id="2.7.13.3" evidence="2"/>
<evidence type="ECO:0000256" key="7">
    <source>
        <dbReference type="ARBA" id="ARBA00022840"/>
    </source>
</evidence>
<keyword evidence="9" id="KW-0472">Membrane</keyword>
<dbReference type="Proteomes" id="UP001500967">
    <property type="component" value="Unassembled WGS sequence"/>
</dbReference>
<name>A0ABP3EN40_9ACTN</name>
<evidence type="ECO:0000256" key="2">
    <source>
        <dbReference type="ARBA" id="ARBA00012438"/>
    </source>
</evidence>
<feature type="transmembrane region" description="Helical" evidence="9">
    <location>
        <begin position="39"/>
        <end position="57"/>
    </location>
</feature>
<evidence type="ECO:0000259" key="10">
    <source>
        <dbReference type="Pfam" id="PF02518"/>
    </source>
</evidence>
<evidence type="ECO:0000259" key="11">
    <source>
        <dbReference type="Pfam" id="PF07730"/>
    </source>
</evidence>
<comment type="catalytic activity">
    <reaction evidence="1">
        <text>ATP + protein L-histidine = ADP + protein N-phospho-L-histidine.</text>
        <dbReference type="EC" id="2.7.13.3"/>
    </reaction>
</comment>
<keyword evidence="13" id="KW-1185">Reference proteome</keyword>
<evidence type="ECO:0000256" key="9">
    <source>
        <dbReference type="SAM" id="Phobius"/>
    </source>
</evidence>
<proteinExistence type="predicted"/>
<feature type="domain" description="Histidine kinase/HSP90-like ATPase" evidence="10">
    <location>
        <begin position="232"/>
        <end position="320"/>
    </location>
</feature>
<dbReference type="InterPro" id="IPR003594">
    <property type="entry name" value="HATPase_dom"/>
</dbReference>
<keyword evidence="6 12" id="KW-0418">Kinase</keyword>
<dbReference type="GO" id="GO:0016301">
    <property type="term" value="F:kinase activity"/>
    <property type="evidence" value="ECO:0007669"/>
    <property type="project" value="UniProtKB-KW"/>
</dbReference>
<keyword evidence="3" id="KW-0597">Phosphoprotein</keyword>
<dbReference type="Gene3D" id="3.30.565.10">
    <property type="entry name" value="Histidine kinase-like ATPase, C-terminal domain"/>
    <property type="match status" value="1"/>
</dbReference>
<keyword evidence="9" id="KW-0812">Transmembrane</keyword>
<evidence type="ECO:0000256" key="5">
    <source>
        <dbReference type="ARBA" id="ARBA00022741"/>
    </source>
</evidence>
<gene>
    <name evidence="12" type="ORF">GCM10009539_61350</name>
</gene>
<protein>
    <recommendedName>
        <fullName evidence="2">histidine kinase</fullName>
        <ecNumber evidence="2">2.7.13.3</ecNumber>
    </recommendedName>
</protein>
<dbReference type="CDD" id="cd16917">
    <property type="entry name" value="HATPase_UhpB-NarQ-NarX-like"/>
    <property type="match status" value="1"/>
</dbReference>
<comment type="caution">
    <text evidence="12">The sequence shown here is derived from an EMBL/GenBank/DDBJ whole genome shotgun (WGS) entry which is preliminary data.</text>
</comment>
<dbReference type="PANTHER" id="PTHR24421:SF10">
    <property type="entry name" value="NITRATE_NITRITE SENSOR PROTEIN NARQ"/>
    <property type="match status" value="1"/>
</dbReference>
<dbReference type="InterPro" id="IPR011712">
    <property type="entry name" value="Sig_transdc_His_kin_sub3_dim/P"/>
</dbReference>
<evidence type="ECO:0000256" key="3">
    <source>
        <dbReference type="ARBA" id="ARBA00022553"/>
    </source>
</evidence>
<dbReference type="PANTHER" id="PTHR24421">
    <property type="entry name" value="NITRATE/NITRITE SENSOR PROTEIN NARX-RELATED"/>
    <property type="match status" value="1"/>
</dbReference>
<keyword evidence="9" id="KW-1133">Transmembrane helix</keyword>
<keyword evidence="7" id="KW-0067">ATP-binding</keyword>
<feature type="domain" description="Signal transduction histidine kinase subgroup 3 dimerisation and phosphoacceptor" evidence="11">
    <location>
        <begin position="126"/>
        <end position="189"/>
    </location>
</feature>
<evidence type="ECO:0000313" key="13">
    <source>
        <dbReference type="Proteomes" id="UP001500967"/>
    </source>
</evidence>
<feature type="transmembrane region" description="Helical" evidence="9">
    <location>
        <begin position="64"/>
        <end position="84"/>
    </location>
</feature>
<dbReference type="InterPro" id="IPR050482">
    <property type="entry name" value="Sensor_HK_TwoCompSys"/>
</dbReference>